<evidence type="ECO:0000313" key="2">
    <source>
        <dbReference type="Proteomes" id="UP000593560"/>
    </source>
</evidence>
<protein>
    <submittedName>
        <fullName evidence="1">Uncharacterized protein</fullName>
    </submittedName>
</protein>
<evidence type="ECO:0000313" key="1">
    <source>
        <dbReference type="EMBL" id="MBA0817369.1"/>
    </source>
</evidence>
<proteinExistence type="predicted"/>
<dbReference type="AlphaFoldDB" id="A0A7J9I5H3"/>
<sequence>KRPTDERFRDGLSLHNFVKAALPEQIIEITDPILVEERVTRRTPDVKNLRNDRHLRCLNSLFEIGLTCSAESPNERIDMSDVVTKLCSIRDKLHPTRLRH</sequence>
<keyword evidence="2" id="KW-1185">Reference proteome</keyword>
<gene>
    <name evidence="1" type="ORF">Gohar_022107</name>
</gene>
<dbReference type="EMBL" id="JABFAD010000087">
    <property type="protein sequence ID" value="MBA0817369.1"/>
    <property type="molecule type" value="Genomic_DNA"/>
</dbReference>
<organism evidence="1 2">
    <name type="scientific">Gossypium harknessii</name>
    <dbReference type="NCBI Taxonomy" id="34285"/>
    <lineage>
        <taxon>Eukaryota</taxon>
        <taxon>Viridiplantae</taxon>
        <taxon>Streptophyta</taxon>
        <taxon>Embryophyta</taxon>
        <taxon>Tracheophyta</taxon>
        <taxon>Spermatophyta</taxon>
        <taxon>Magnoliopsida</taxon>
        <taxon>eudicotyledons</taxon>
        <taxon>Gunneridae</taxon>
        <taxon>Pentapetalae</taxon>
        <taxon>rosids</taxon>
        <taxon>malvids</taxon>
        <taxon>Malvales</taxon>
        <taxon>Malvaceae</taxon>
        <taxon>Malvoideae</taxon>
        <taxon>Gossypium</taxon>
    </lineage>
</organism>
<dbReference type="InterPro" id="IPR051564">
    <property type="entry name" value="LRR_receptor-like_kinase"/>
</dbReference>
<dbReference type="Gene3D" id="1.10.510.10">
    <property type="entry name" value="Transferase(Phosphotransferase) domain 1"/>
    <property type="match status" value="1"/>
</dbReference>
<dbReference type="PANTHER" id="PTHR48055:SF55">
    <property type="entry name" value="PROTEIN KINASE DOMAIN-CONTAINING PROTEIN"/>
    <property type="match status" value="1"/>
</dbReference>
<dbReference type="PANTHER" id="PTHR48055">
    <property type="entry name" value="LEUCINE-RICH REPEAT RECEPTOR PROTEIN KINASE EMS1"/>
    <property type="match status" value="1"/>
</dbReference>
<dbReference type="Proteomes" id="UP000593560">
    <property type="component" value="Unassembled WGS sequence"/>
</dbReference>
<comment type="caution">
    <text evidence="1">The sequence shown here is derived from an EMBL/GenBank/DDBJ whole genome shotgun (WGS) entry which is preliminary data.</text>
</comment>
<name>A0A7J9I5H3_9ROSI</name>
<reference evidence="1 2" key="1">
    <citation type="journal article" date="2019" name="Genome Biol. Evol.">
        <title>Insights into the evolution of the New World diploid cottons (Gossypium, subgenus Houzingenia) based on genome sequencing.</title>
        <authorList>
            <person name="Grover C.E."/>
            <person name="Arick M.A. 2nd"/>
            <person name="Thrash A."/>
            <person name="Conover J.L."/>
            <person name="Sanders W.S."/>
            <person name="Peterson D.G."/>
            <person name="Frelichowski J.E."/>
            <person name="Scheffler J.A."/>
            <person name="Scheffler B.E."/>
            <person name="Wendel J.F."/>
        </authorList>
    </citation>
    <scope>NUCLEOTIDE SEQUENCE [LARGE SCALE GENOMIC DNA]</scope>
    <source>
        <strain evidence="1">0</strain>
        <tissue evidence="1">Leaf</tissue>
    </source>
</reference>
<accession>A0A7J9I5H3</accession>
<dbReference type="GO" id="GO:0016020">
    <property type="term" value="C:membrane"/>
    <property type="evidence" value="ECO:0007669"/>
    <property type="project" value="TreeGrafter"/>
</dbReference>
<feature type="non-terminal residue" evidence="1">
    <location>
        <position position="1"/>
    </location>
</feature>
<dbReference type="OrthoDB" id="1103805at2759"/>